<evidence type="ECO:0000313" key="16">
    <source>
        <dbReference type="Proteomes" id="UP000238348"/>
    </source>
</evidence>
<keyword evidence="10" id="KW-0456">Lyase</keyword>
<evidence type="ECO:0000256" key="8">
    <source>
        <dbReference type="ARBA" id="ARBA00023027"/>
    </source>
</evidence>
<reference evidence="15 16" key="1">
    <citation type="submission" date="2015-09" db="EMBL/GenBank/DDBJ databases">
        <title>Sorangium comparison.</title>
        <authorList>
            <person name="Zaburannyi N."/>
            <person name="Bunk B."/>
            <person name="Overmann J."/>
            <person name="Mueller R."/>
        </authorList>
    </citation>
    <scope>NUCLEOTIDE SEQUENCE [LARGE SCALE GENOMIC DNA]</scope>
    <source>
        <strain evidence="15 16">So ce26</strain>
    </source>
</reference>
<dbReference type="GO" id="GO:0006635">
    <property type="term" value="P:fatty acid beta-oxidation"/>
    <property type="evidence" value="ECO:0007669"/>
    <property type="project" value="UniProtKB-UniPathway"/>
</dbReference>
<dbReference type="Gene3D" id="3.40.50.720">
    <property type="entry name" value="NAD(P)-binding Rossmann-like Domain"/>
    <property type="match status" value="1"/>
</dbReference>
<dbReference type="RefSeq" id="WP_104976764.1">
    <property type="nucleotide sequence ID" value="NZ_CP012673.1"/>
</dbReference>
<evidence type="ECO:0000259" key="13">
    <source>
        <dbReference type="Pfam" id="PF00725"/>
    </source>
</evidence>
<dbReference type="GO" id="GO:0070403">
    <property type="term" value="F:NAD+ binding"/>
    <property type="evidence" value="ECO:0007669"/>
    <property type="project" value="InterPro"/>
</dbReference>
<dbReference type="Pfam" id="PF00378">
    <property type="entry name" value="ECH_1"/>
    <property type="match status" value="1"/>
</dbReference>
<keyword evidence="11" id="KW-0511">Multifunctional enzyme</keyword>
<evidence type="ECO:0000256" key="11">
    <source>
        <dbReference type="ARBA" id="ARBA00023268"/>
    </source>
</evidence>
<dbReference type="Proteomes" id="UP000238348">
    <property type="component" value="Chromosome"/>
</dbReference>
<evidence type="ECO:0000259" key="14">
    <source>
        <dbReference type="Pfam" id="PF02737"/>
    </source>
</evidence>
<dbReference type="InterPro" id="IPR029045">
    <property type="entry name" value="ClpP/crotonase-like_dom_sf"/>
</dbReference>
<evidence type="ECO:0000256" key="5">
    <source>
        <dbReference type="ARBA" id="ARBA00022832"/>
    </source>
</evidence>
<keyword evidence="7" id="KW-0560">Oxidoreductase</keyword>
<evidence type="ECO:0000256" key="4">
    <source>
        <dbReference type="ARBA" id="ARBA00012076"/>
    </source>
</evidence>
<keyword evidence="5" id="KW-0276">Fatty acid metabolism</keyword>
<dbReference type="PANTHER" id="PTHR43612:SF3">
    <property type="entry name" value="TRIFUNCTIONAL ENZYME SUBUNIT ALPHA, MITOCHONDRIAL"/>
    <property type="match status" value="1"/>
</dbReference>
<dbReference type="PANTHER" id="PTHR43612">
    <property type="entry name" value="TRIFUNCTIONAL ENZYME SUBUNIT ALPHA"/>
    <property type="match status" value="1"/>
</dbReference>
<comment type="similarity">
    <text evidence="2">In the central section; belongs to the 3-hydroxyacyl-CoA dehydrogenase family.</text>
</comment>
<evidence type="ECO:0000313" key="15">
    <source>
        <dbReference type="EMBL" id="AUX38672.1"/>
    </source>
</evidence>
<dbReference type="InterPro" id="IPR050136">
    <property type="entry name" value="FA_oxidation_alpha_subunit"/>
</dbReference>
<evidence type="ECO:0000256" key="10">
    <source>
        <dbReference type="ARBA" id="ARBA00023239"/>
    </source>
</evidence>
<keyword evidence="6" id="KW-0442">Lipid degradation</keyword>
<feature type="domain" description="3-hydroxyacyl-CoA dehydrogenase C-terminal" evidence="13">
    <location>
        <begin position="526"/>
        <end position="619"/>
    </location>
</feature>
<dbReference type="AlphaFoldDB" id="A0A2L0EHA8"/>
<dbReference type="OrthoDB" id="9771883at2"/>
<dbReference type="CDD" id="cd06558">
    <property type="entry name" value="crotonase-like"/>
    <property type="match status" value="1"/>
</dbReference>
<dbReference type="Gene3D" id="1.10.1040.50">
    <property type="match status" value="1"/>
</dbReference>
<name>A0A2L0EHA8_SORCE</name>
<dbReference type="InterPro" id="IPR006108">
    <property type="entry name" value="3HC_DH_C"/>
</dbReference>
<dbReference type="FunFam" id="3.40.50.720:FF:000009">
    <property type="entry name" value="Fatty oxidation complex, alpha subunit"/>
    <property type="match status" value="1"/>
</dbReference>
<dbReference type="SUPFAM" id="SSF48179">
    <property type="entry name" value="6-phosphogluconate dehydrogenase C-terminal domain-like"/>
    <property type="match status" value="2"/>
</dbReference>
<dbReference type="Pfam" id="PF00725">
    <property type="entry name" value="3HCDH"/>
    <property type="match status" value="1"/>
</dbReference>
<dbReference type="SUPFAM" id="SSF51735">
    <property type="entry name" value="NAD(P)-binding Rossmann-fold domains"/>
    <property type="match status" value="1"/>
</dbReference>
<proteinExistence type="inferred from homology"/>
<dbReference type="GO" id="GO:0016509">
    <property type="term" value="F:long-chain (3S)-3-hydroxyacyl-CoA dehydrogenase (NAD+) activity"/>
    <property type="evidence" value="ECO:0007669"/>
    <property type="project" value="TreeGrafter"/>
</dbReference>
<feature type="domain" description="3-hydroxyacyl-CoA dehydrogenase NAD binding" evidence="14">
    <location>
        <begin position="345"/>
        <end position="523"/>
    </location>
</feature>
<evidence type="ECO:0000256" key="9">
    <source>
        <dbReference type="ARBA" id="ARBA00023098"/>
    </source>
</evidence>
<dbReference type="EMBL" id="CP012673">
    <property type="protein sequence ID" value="AUX38672.1"/>
    <property type="molecule type" value="Genomic_DNA"/>
</dbReference>
<comment type="similarity">
    <text evidence="3">In the N-terminal section; belongs to the enoyl-CoA hydratase/isomerase family.</text>
</comment>
<dbReference type="InterPro" id="IPR006176">
    <property type="entry name" value="3-OHacyl-CoA_DH_NAD-bd"/>
</dbReference>
<gene>
    <name evidence="15" type="ORF">SOCE26_000500</name>
</gene>
<dbReference type="SUPFAM" id="SSF52096">
    <property type="entry name" value="ClpP/crotonase"/>
    <property type="match status" value="1"/>
</dbReference>
<evidence type="ECO:0000256" key="12">
    <source>
        <dbReference type="ARBA" id="ARBA00049556"/>
    </source>
</evidence>
<organism evidence="15 16">
    <name type="scientific">Sorangium cellulosum</name>
    <name type="common">Polyangium cellulosum</name>
    <dbReference type="NCBI Taxonomy" id="56"/>
    <lineage>
        <taxon>Bacteria</taxon>
        <taxon>Pseudomonadati</taxon>
        <taxon>Myxococcota</taxon>
        <taxon>Polyangia</taxon>
        <taxon>Polyangiales</taxon>
        <taxon>Polyangiaceae</taxon>
        <taxon>Sorangium</taxon>
    </lineage>
</organism>
<dbReference type="GO" id="GO:0004300">
    <property type="term" value="F:enoyl-CoA hydratase activity"/>
    <property type="evidence" value="ECO:0007669"/>
    <property type="project" value="UniProtKB-EC"/>
</dbReference>
<protein>
    <recommendedName>
        <fullName evidence="4">enoyl-CoA hydratase</fullName>
        <ecNumber evidence="4">4.2.1.17</ecNumber>
    </recommendedName>
</protein>
<dbReference type="InterPro" id="IPR036291">
    <property type="entry name" value="NAD(P)-bd_dom_sf"/>
</dbReference>
<keyword evidence="8" id="KW-0520">NAD</keyword>
<evidence type="ECO:0000256" key="3">
    <source>
        <dbReference type="ARBA" id="ARBA00008750"/>
    </source>
</evidence>
<dbReference type="NCBIfam" id="NF008363">
    <property type="entry name" value="PRK11154.1"/>
    <property type="match status" value="1"/>
</dbReference>
<evidence type="ECO:0000256" key="1">
    <source>
        <dbReference type="ARBA" id="ARBA00005005"/>
    </source>
</evidence>
<evidence type="ECO:0000256" key="7">
    <source>
        <dbReference type="ARBA" id="ARBA00023002"/>
    </source>
</evidence>
<accession>A0A2L0EHA8</accession>
<comment type="catalytic activity">
    <reaction evidence="12">
        <text>a (3S)-3-hydroxyacyl-CoA + NAD(+) = a 3-oxoacyl-CoA + NADH + H(+)</text>
        <dbReference type="Rhea" id="RHEA:22432"/>
        <dbReference type="ChEBI" id="CHEBI:15378"/>
        <dbReference type="ChEBI" id="CHEBI:57318"/>
        <dbReference type="ChEBI" id="CHEBI:57540"/>
        <dbReference type="ChEBI" id="CHEBI:57945"/>
        <dbReference type="ChEBI" id="CHEBI:90726"/>
        <dbReference type="EC" id="1.1.1.35"/>
    </reaction>
</comment>
<dbReference type="UniPathway" id="UPA00659"/>
<keyword evidence="9" id="KW-0443">Lipid metabolism</keyword>
<evidence type="ECO:0000256" key="2">
    <source>
        <dbReference type="ARBA" id="ARBA00007005"/>
    </source>
</evidence>
<dbReference type="EC" id="4.2.1.17" evidence="4"/>
<dbReference type="Gene3D" id="3.90.226.10">
    <property type="entry name" value="2-enoyl-CoA Hydratase, Chain A, domain 1"/>
    <property type="match status" value="1"/>
</dbReference>
<evidence type="ECO:0000256" key="6">
    <source>
        <dbReference type="ARBA" id="ARBA00022963"/>
    </source>
</evidence>
<dbReference type="Pfam" id="PF02737">
    <property type="entry name" value="3HCDH_N"/>
    <property type="match status" value="1"/>
</dbReference>
<comment type="pathway">
    <text evidence="1">Lipid metabolism; fatty acid beta-oxidation.</text>
</comment>
<sequence>MTTTLDPVTPAPAERGPISLEVRPDGVAVVTYDVPGEAVNTLKPTFAADLARIMAEIAGDGRIKAAILVSGKADTWIAGADIDLLKSVTTAAEAEALCRAGHAAIQRLVGSPKPIVAAVHGAALGGGFEVALACHGRVLSDDRKTVLGLPEVQLGLLPGLNGLQRLAERAGLQAALDHGLTGKTMRPSKARQLGVADDVVPAPILRETAAALALKLAAAGAPFRPDRVAKKKGPKLGAAALARTFTSAALEQNPLGRSVLFQQAQKQAREKTGGHYPAPERIIEVLRTYADRGLEASKHAEARAFGELAVSSTAHRLMELFFATTALKKDTGVDDPAVQPRKVEKIAMLGAGLMGAGITCVSLSAGIQVRLKDRDDTSLGRGLKYVTDILAERVKKKQLTSLERDQQLALLTTTTDSSGLRGADLVIEAVFEDLAVKHAVLRDVEENGRDDLLFASNTSSIPIARIAAASRRPENVVGMHYFSPVHKMPLLEVIRTPETSPEVVATAVAVGKRQGKTVIVVNDGVGFYTSRILGPYMNEASWLLAEGVAIEQIDRALVAWGWPVGPLALLDEVGIDVAAHVGPIMIEAFGDRLAPPPTMAKLVADDRKGRKNERGMYLYGAAAKKKGKGKHPDESVYAVLGLPVPKAKDKPPVPVEEIQMRCSLQLVNEALHCLGEGILRGPRDGDIGAIFGLGFPPFRGGPFRYVDTLGAADVLRRIEVYERRFGKRWAPAPALVEAARTGKPFYD</sequence>
<dbReference type="FunFam" id="3.90.226.10:FF:000011">
    <property type="entry name" value="Fatty acid oxidation complex subunit alpha"/>
    <property type="match status" value="1"/>
</dbReference>
<dbReference type="InterPro" id="IPR008927">
    <property type="entry name" value="6-PGluconate_DH-like_C_sf"/>
</dbReference>
<dbReference type="InterPro" id="IPR001753">
    <property type="entry name" value="Enoyl-CoA_hydra/iso"/>
</dbReference>